<feature type="transmembrane region" description="Helical" evidence="5">
    <location>
        <begin position="161"/>
        <end position="188"/>
    </location>
</feature>
<dbReference type="Gene3D" id="1.20.1740.10">
    <property type="entry name" value="Amino acid/polyamine transporter I"/>
    <property type="match status" value="1"/>
</dbReference>
<feature type="transmembrane region" description="Helical" evidence="5">
    <location>
        <begin position="230"/>
        <end position="250"/>
    </location>
</feature>
<feature type="transmembrane region" description="Helical" evidence="5">
    <location>
        <begin position="410"/>
        <end position="430"/>
    </location>
</feature>
<feature type="transmembrane region" description="Helical" evidence="5">
    <location>
        <begin position="344"/>
        <end position="365"/>
    </location>
</feature>
<evidence type="ECO:0000256" key="1">
    <source>
        <dbReference type="ARBA" id="ARBA00004141"/>
    </source>
</evidence>
<keyword evidence="4 5" id="KW-0472">Membrane</keyword>
<comment type="subcellular location">
    <subcellularLocation>
        <location evidence="1">Membrane</location>
        <topology evidence="1">Multi-pass membrane protein</topology>
    </subcellularLocation>
</comment>
<proteinExistence type="predicted"/>
<dbReference type="PANTHER" id="PTHR22950:SF681">
    <property type="entry name" value="SH2 DOMAIN-CONTAINING PROTEIN"/>
    <property type="match status" value="1"/>
</dbReference>
<evidence type="ECO:0000256" key="5">
    <source>
        <dbReference type="SAM" id="Phobius"/>
    </source>
</evidence>
<evidence type="ECO:0000313" key="8">
    <source>
        <dbReference type="Proteomes" id="UP001141327"/>
    </source>
</evidence>
<dbReference type="PANTHER" id="PTHR22950">
    <property type="entry name" value="AMINO ACID TRANSPORTER"/>
    <property type="match status" value="1"/>
</dbReference>
<feature type="transmembrane region" description="Helical" evidence="5">
    <location>
        <begin position="300"/>
        <end position="324"/>
    </location>
</feature>
<keyword evidence="8" id="KW-1185">Reference proteome</keyword>
<feature type="transmembrane region" description="Helical" evidence="5">
    <location>
        <begin position="119"/>
        <end position="140"/>
    </location>
</feature>
<protein>
    <submittedName>
        <fullName evidence="7">Transmembrane amino acid transporter</fullName>
    </submittedName>
</protein>
<evidence type="ECO:0000256" key="2">
    <source>
        <dbReference type="ARBA" id="ARBA00022692"/>
    </source>
</evidence>
<gene>
    <name evidence="7" type="ORF">PAPYR_1232</name>
</gene>
<dbReference type="Proteomes" id="UP001141327">
    <property type="component" value="Unassembled WGS sequence"/>
</dbReference>
<evidence type="ECO:0000259" key="6">
    <source>
        <dbReference type="Pfam" id="PF01490"/>
    </source>
</evidence>
<feature type="transmembrane region" description="Helical" evidence="5">
    <location>
        <begin position="450"/>
        <end position="470"/>
    </location>
</feature>
<feature type="domain" description="Amino acid transporter transmembrane" evidence="6">
    <location>
        <begin position="87"/>
        <end position="463"/>
    </location>
</feature>
<feature type="transmembrane region" description="Helical" evidence="5">
    <location>
        <begin position="386"/>
        <end position="404"/>
    </location>
</feature>
<comment type="caution">
    <text evidence="7">The sequence shown here is derived from an EMBL/GenBank/DDBJ whole genome shotgun (WGS) entry which is preliminary data.</text>
</comment>
<organism evidence="7 8">
    <name type="scientific">Paratrimastix pyriformis</name>
    <dbReference type="NCBI Taxonomy" id="342808"/>
    <lineage>
        <taxon>Eukaryota</taxon>
        <taxon>Metamonada</taxon>
        <taxon>Preaxostyla</taxon>
        <taxon>Paratrimastigidae</taxon>
        <taxon>Paratrimastix</taxon>
    </lineage>
</organism>
<evidence type="ECO:0000313" key="7">
    <source>
        <dbReference type="EMBL" id="KAJ4462062.1"/>
    </source>
</evidence>
<feature type="transmembrane region" description="Helical" evidence="5">
    <location>
        <begin position="270"/>
        <end position="288"/>
    </location>
</feature>
<accession>A0ABQ8UWD5</accession>
<evidence type="ECO:0000256" key="3">
    <source>
        <dbReference type="ARBA" id="ARBA00022989"/>
    </source>
</evidence>
<evidence type="ECO:0000256" key="4">
    <source>
        <dbReference type="ARBA" id="ARBA00023136"/>
    </source>
</evidence>
<keyword evidence="2 5" id="KW-0812">Transmembrane</keyword>
<dbReference type="Pfam" id="PF01490">
    <property type="entry name" value="Aa_trans"/>
    <property type="match status" value="1"/>
</dbReference>
<dbReference type="EMBL" id="JAPMOS010000004">
    <property type="protein sequence ID" value="KAJ4462062.1"/>
    <property type="molecule type" value="Genomic_DNA"/>
</dbReference>
<dbReference type="InterPro" id="IPR013057">
    <property type="entry name" value="AA_transpt_TM"/>
</dbReference>
<reference evidence="7" key="1">
    <citation type="journal article" date="2022" name="bioRxiv">
        <title>Genomics of Preaxostyla Flagellates Illuminates Evolutionary Transitions and the Path Towards Mitochondrial Loss.</title>
        <authorList>
            <person name="Novak L.V.F."/>
            <person name="Treitli S.C."/>
            <person name="Pyrih J."/>
            <person name="Halakuc P."/>
            <person name="Pipaliya S.V."/>
            <person name="Vacek V."/>
            <person name="Brzon O."/>
            <person name="Soukal P."/>
            <person name="Eme L."/>
            <person name="Dacks J.B."/>
            <person name="Karnkowska A."/>
            <person name="Elias M."/>
            <person name="Hampl V."/>
        </authorList>
    </citation>
    <scope>NUCLEOTIDE SEQUENCE</scope>
    <source>
        <strain evidence="7">RCP-MX</strain>
    </source>
</reference>
<feature type="transmembrane region" description="Helical" evidence="5">
    <location>
        <begin position="200"/>
        <end position="218"/>
    </location>
</feature>
<keyword evidence="3 5" id="KW-1133">Transmembrane helix</keyword>
<name>A0ABQ8UWD5_9EUKA</name>
<sequence>MSYGTVPSDEVITIVSPEMKIAIASVPPADDAPMSPASYGDVSGKIYGDDSPLLNNPSPESAAEEATALINPPIIGSAAAAIAATPKSSNFRAWGNMMKSFIGSGVLGLPFAFKLGGLVAALAVFPLICCICAYTMFILVDAKRFCADRGVCTYGGVGRAAFGRVGGIIVNTALLSYQIGCCCTYQIFISSNMNMFVPSIDGRIWIAIFLTAFIVVAMNRSLKFLAPFSLVANLLIFGGLTIFLISSIVTKETPIDWHDISLFNWAQFPLFFGITIYAFEGTGLVIPIEATMKTPMKYKSLLASVLATVCAIYMLFGGLLYVLFGSQTNRIISRNFPDGPLKVIVVIIFMICLFVTYQLMIFPVFEAFDRMRWMKRPAGWKFKVKSCVMRACLVVVTALLAALIPDFAAFVSLVGASAGTCISFLFPPLLHYKIMRKSLPLWRKVADWALMGFSLVVLCLCTGTTIVDIIEGGGGEGG</sequence>